<gene>
    <name evidence="1" type="ORF">ADN01_14635</name>
</gene>
<sequence>MPPIAPIVGNLLPLGKKSAARVEHKIAAKPVFAPNAGARFQKALPQKCPTNGGLVEKRILLFA</sequence>
<dbReference type="Proteomes" id="UP000050501">
    <property type="component" value="Unassembled WGS sequence"/>
</dbReference>
<evidence type="ECO:0000313" key="2">
    <source>
        <dbReference type="Proteomes" id="UP000050501"/>
    </source>
</evidence>
<organism evidence="1 2">
    <name type="scientific">Levilinea saccharolytica</name>
    <dbReference type="NCBI Taxonomy" id="229921"/>
    <lineage>
        <taxon>Bacteria</taxon>
        <taxon>Bacillati</taxon>
        <taxon>Chloroflexota</taxon>
        <taxon>Anaerolineae</taxon>
        <taxon>Anaerolineales</taxon>
        <taxon>Anaerolineaceae</taxon>
        <taxon>Levilinea</taxon>
    </lineage>
</organism>
<dbReference type="EMBL" id="LGCM01000055">
    <property type="protein sequence ID" value="KPL78443.1"/>
    <property type="molecule type" value="Genomic_DNA"/>
</dbReference>
<keyword evidence="2" id="KW-1185">Reference proteome</keyword>
<evidence type="ECO:0000313" key="1">
    <source>
        <dbReference type="EMBL" id="KPL78443.1"/>
    </source>
</evidence>
<comment type="caution">
    <text evidence="1">The sequence shown here is derived from an EMBL/GenBank/DDBJ whole genome shotgun (WGS) entry which is preliminary data.</text>
</comment>
<reference evidence="1 2" key="1">
    <citation type="submission" date="2015-07" db="EMBL/GenBank/DDBJ databases">
        <title>Genome sequence of Levilinea saccharolytica DSM 16555.</title>
        <authorList>
            <person name="Hemp J."/>
            <person name="Ward L.M."/>
            <person name="Pace L.A."/>
            <person name="Fischer W.W."/>
        </authorList>
    </citation>
    <scope>NUCLEOTIDE SEQUENCE [LARGE SCALE GENOMIC DNA]</scope>
    <source>
        <strain evidence="1 2">KIBI-1</strain>
    </source>
</reference>
<proteinExistence type="predicted"/>
<dbReference type="STRING" id="229921.ADN01_14635"/>
<dbReference type="AlphaFoldDB" id="A0A0P6XP96"/>
<name>A0A0P6XP96_9CHLR</name>
<accession>A0A0P6XP96</accession>
<protein>
    <submittedName>
        <fullName evidence="1">Uncharacterized protein</fullName>
    </submittedName>
</protein>